<organism evidence="2 3">
    <name type="scientific">Monilinia fructigena</name>
    <dbReference type="NCBI Taxonomy" id="38457"/>
    <lineage>
        <taxon>Eukaryota</taxon>
        <taxon>Fungi</taxon>
        <taxon>Dikarya</taxon>
        <taxon>Ascomycota</taxon>
        <taxon>Pezizomycotina</taxon>
        <taxon>Leotiomycetes</taxon>
        <taxon>Helotiales</taxon>
        <taxon>Sclerotiniaceae</taxon>
        <taxon>Monilinia</taxon>
    </lineage>
</organism>
<evidence type="ECO:0000313" key="3">
    <source>
        <dbReference type="Proteomes" id="UP000249056"/>
    </source>
</evidence>
<protein>
    <submittedName>
        <fullName evidence="2">Uncharacterized protein</fullName>
    </submittedName>
</protein>
<keyword evidence="1" id="KW-0472">Membrane</keyword>
<proteinExistence type="predicted"/>
<name>A0A395J8D5_9HELO</name>
<keyword evidence="3" id="KW-1185">Reference proteome</keyword>
<dbReference type="AlphaFoldDB" id="A0A395J8D5"/>
<accession>A0A395J8D5</accession>
<feature type="transmembrane region" description="Helical" evidence="1">
    <location>
        <begin position="6"/>
        <end position="27"/>
    </location>
</feature>
<evidence type="ECO:0000256" key="1">
    <source>
        <dbReference type="SAM" id="Phobius"/>
    </source>
</evidence>
<dbReference type="EMBL" id="QKRW01000005">
    <property type="protein sequence ID" value="RAL66969.1"/>
    <property type="molecule type" value="Genomic_DNA"/>
</dbReference>
<reference evidence="2 3" key="1">
    <citation type="submission" date="2018-06" db="EMBL/GenBank/DDBJ databases">
        <title>Genome Sequence of the Brown Rot Fungal Pathogen Monilinia fructigena.</title>
        <authorList>
            <person name="Landi L."/>
            <person name="De Miccolis Angelini R.M."/>
            <person name="Pollastro S."/>
            <person name="Abate D."/>
            <person name="Faretra F."/>
            <person name="Romanazzi G."/>
        </authorList>
    </citation>
    <scope>NUCLEOTIDE SEQUENCE [LARGE SCALE GENOMIC DNA]</scope>
    <source>
        <strain evidence="2 3">Mfrg269</strain>
    </source>
</reference>
<keyword evidence="1" id="KW-0812">Transmembrane</keyword>
<keyword evidence="1" id="KW-1133">Transmembrane helix</keyword>
<gene>
    <name evidence="2" type="ORF">DID88_007750</name>
</gene>
<comment type="caution">
    <text evidence="2">The sequence shown here is derived from an EMBL/GenBank/DDBJ whole genome shotgun (WGS) entry which is preliminary data.</text>
</comment>
<dbReference type="Proteomes" id="UP000249056">
    <property type="component" value="Unassembled WGS sequence"/>
</dbReference>
<evidence type="ECO:0000313" key="2">
    <source>
        <dbReference type="EMBL" id="RAL66969.1"/>
    </source>
</evidence>
<sequence length="73" mass="8069">MFISSFITSTIFCIAIQAALIGLKIYIYNKYLLGPQQCYLHSFASISLDSLSLDISSILKVVPLPPSATFHRS</sequence>